<proteinExistence type="predicted"/>
<protein>
    <submittedName>
        <fullName evidence="3">Secreted protein containing DUF1559</fullName>
    </submittedName>
</protein>
<dbReference type="Proteomes" id="UP000011991">
    <property type="component" value="Unassembled WGS sequence"/>
</dbReference>
<dbReference type="RefSeq" id="WP_008697848.1">
    <property type="nucleotide sequence ID" value="NZ_ANOG01000488.1"/>
</dbReference>
<dbReference type="PANTHER" id="PTHR30093:SF2">
    <property type="entry name" value="TYPE II SECRETION SYSTEM PROTEIN H"/>
    <property type="match status" value="1"/>
</dbReference>
<dbReference type="PATRIC" id="fig|1265738.3.peg.3327"/>
<dbReference type="Pfam" id="PF07596">
    <property type="entry name" value="SBP_bac_10"/>
    <property type="match status" value="1"/>
</dbReference>
<evidence type="ECO:0000259" key="2">
    <source>
        <dbReference type="Pfam" id="PF07596"/>
    </source>
</evidence>
<gene>
    <name evidence="3" type="ORF">RMSM_03334</name>
</gene>
<dbReference type="InterPro" id="IPR011453">
    <property type="entry name" value="DUF1559"/>
</dbReference>
<sequence length="502" mass="54849">MFSKMFPVIALLVCSPLVATAQDRSTKSRLMFPSGVVMHDTIAAAHLDLTQIDVPTTVQILSKLTGKPGESPFVPLAEGVIKSLLDAGVKQLYVTLPGRALLHGGVCIVAPCSDKDSVSKLFTNLLDPISLPYKFDVLETEHAVVICPAVMASEYQNNGSREQVDRDEFNAGLQSMASFAHQAVISLPADIHQELTLLWPEKLSDHDPTGFSPQRWVASVRSISMGWDFPPATALELRFQCTDHDGATACEQEMSKLLMMIPPGIVRPKLSVDSNNVVIKADPEEINVFLKSISKPARQDAQRRQTINNFKQLALAIHNFHGKHGFLPGKYTVDAEGRPLLSWRVALLPYLDQASLYAKFKLDEPWDSERNRPLSEQMPQVFEVAGDDLAAGHSRIRLPVIAGGLWAGEGPPRTLRNMIDGTSNTVWIATAPPSAAVTWTKPDDWKLEEAKLSDQFFADQSDAIVSFADGSARALTPTIAAETLKALLTMAGGEVVPQDEVK</sequence>
<reference evidence="3 4" key="1">
    <citation type="journal article" date="2013" name="Mar. Genomics">
        <title>Expression of sulfatases in Rhodopirellula baltica and the diversity of sulfatases in the genus Rhodopirellula.</title>
        <authorList>
            <person name="Wegner C.E."/>
            <person name="Richter-Heitmann T."/>
            <person name="Klindworth A."/>
            <person name="Klockow C."/>
            <person name="Richter M."/>
            <person name="Achstetter T."/>
            <person name="Glockner F.O."/>
            <person name="Harder J."/>
        </authorList>
    </citation>
    <scope>NUCLEOTIDE SEQUENCE [LARGE SCALE GENOMIC DNA]</scope>
    <source>
        <strain evidence="3 4">SM1</strain>
    </source>
</reference>
<evidence type="ECO:0000256" key="1">
    <source>
        <dbReference type="SAM" id="SignalP"/>
    </source>
</evidence>
<organism evidence="3 4">
    <name type="scientific">Rhodopirellula maiorica SM1</name>
    <dbReference type="NCBI Taxonomy" id="1265738"/>
    <lineage>
        <taxon>Bacteria</taxon>
        <taxon>Pseudomonadati</taxon>
        <taxon>Planctomycetota</taxon>
        <taxon>Planctomycetia</taxon>
        <taxon>Pirellulales</taxon>
        <taxon>Pirellulaceae</taxon>
        <taxon>Novipirellula</taxon>
    </lineage>
</organism>
<feature type="domain" description="DUF1559" evidence="2">
    <location>
        <begin position="297"/>
        <end position="378"/>
    </location>
</feature>
<dbReference type="OrthoDB" id="285651at2"/>
<dbReference type="PANTHER" id="PTHR30093">
    <property type="entry name" value="GENERAL SECRETION PATHWAY PROTEIN G"/>
    <property type="match status" value="1"/>
</dbReference>
<comment type="caution">
    <text evidence="3">The sequence shown here is derived from an EMBL/GenBank/DDBJ whole genome shotgun (WGS) entry which is preliminary data.</text>
</comment>
<dbReference type="EMBL" id="ANOG01000488">
    <property type="protein sequence ID" value="EMI19743.1"/>
    <property type="molecule type" value="Genomic_DNA"/>
</dbReference>
<evidence type="ECO:0000313" key="3">
    <source>
        <dbReference type="EMBL" id="EMI19743.1"/>
    </source>
</evidence>
<feature type="chain" id="PRO_5004070712" evidence="1">
    <location>
        <begin position="22"/>
        <end position="502"/>
    </location>
</feature>
<evidence type="ECO:0000313" key="4">
    <source>
        <dbReference type="Proteomes" id="UP000011991"/>
    </source>
</evidence>
<dbReference type="AlphaFoldDB" id="M5RK95"/>
<keyword evidence="4" id="KW-1185">Reference proteome</keyword>
<accession>M5RK95</accession>
<feature type="signal peptide" evidence="1">
    <location>
        <begin position="1"/>
        <end position="21"/>
    </location>
</feature>
<keyword evidence="1" id="KW-0732">Signal</keyword>
<name>M5RK95_9BACT</name>